<dbReference type="GO" id="GO:0016787">
    <property type="term" value="F:hydrolase activity"/>
    <property type="evidence" value="ECO:0007669"/>
    <property type="project" value="UniProtKB-KW"/>
</dbReference>
<dbReference type="PANTHER" id="PTHR11559">
    <property type="entry name" value="CARBOXYLESTERASE"/>
    <property type="match status" value="1"/>
</dbReference>
<comment type="similarity">
    <text evidence="1 3">Belongs to the type-B carboxylesterase/lipase family.</text>
</comment>
<evidence type="ECO:0000259" key="4">
    <source>
        <dbReference type="Pfam" id="PF00135"/>
    </source>
</evidence>
<dbReference type="EC" id="3.1.1.-" evidence="3"/>
<dbReference type="InterPro" id="IPR019826">
    <property type="entry name" value="Carboxylesterase_B_AS"/>
</dbReference>
<dbReference type="PROSITE" id="PS00941">
    <property type="entry name" value="CARBOXYLESTERASE_B_2"/>
    <property type="match status" value="1"/>
</dbReference>
<reference evidence="5" key="1">
    <citation type="submission" date="2023-04" db="EMBL/GenBank/DDBJ databases">
        <title>Black Yeasts Isolated from many extreme environments.</title>
        <authorList>
            <person name="Coleine C."/>
            <person name="Stajich J.E."/>
            <person name="Selbmann L."/>
        </authorList>
    </citation>
    <scope>NUCLEOTIDE SEQUENCE</scope>
    <source>
        <strain evidence="5">CCFEE 5312</strain>
    </source>
</reference>
<keyword evidence="2 3" id="KW-0378">Hydrolase</keyword>
<accession>A0AAJ0DPX3</accession>
<evidence type="ECO:0000256" key="2">
    <source>
        <dbReference type="ARBA" id="ARBA00022801"/>
    </source>
</evidence>
<evidence type="ECO:0000313" key="5">
    <source>
        <dbReference type="EMBL" id="KAK3054575.1"/>
    </source>
</evidence>
<dbReference type="InterPro" id="IPR019819">
    <property type="entry name" value="Carboxylesterase_B_CS"/>
</dbReference>
<feature type="domain" description="Carboxylesterase type B" evidence="4">
    <location>
        <begin position="23"/>
        <end position="520"/>
    </location>
</feature>
<evidence type="ECO:0000313" key="6">
    <source>
        <dbReference type="Proteomes" id="UP001271007"/>
    </source>
</evidence>
<dbReference type="EMBL" id="JAWDJX010000011">
    <property type="protein sequence ID" value="KAK3054575.1"/>
    <property type="molecule type" value="Genomic_DNA"/>
</dbReference>
<dbReference type="Pfam" id="PF00135">
    <property type="entry name" value="COesterase"/>
    <property type="match status" value="1"/>
</dbReference>
<dbReference type="InterPro" id="IPR050309">
    <property type="entry name" value="Type-B_Carboxylest/Lipase"/>
</dbReference>
<gene>
    <name evidence="5" type="ORF">LTR09_004304</name>
</gene>
<organism evidence="5 6">
    <name type="scientific">Extremus antarcticus</name>
    <dbReference type="NCBI Taxonomy" id="702011"/>
    <lineage>
        <taxon>Eukaryota</taxon>
        <taxon>Fungi</taxon>
        <taxon>Dikarya</taxon>
        <taxon>Ascomycota</taxon>
        <taxon>Pezizomycotina</taxon>
        <taxon>Dothideomycetes</taxon>
        <taxon>Dothideomycetidae</taxon>
        <taxon>Mycosphaerellales</taxon>
        <taxon>Extremaceae</taxon>
        <taxon>Extremus</taxon>
    </lineage>
</organism>
<dbReference type="PROSITE" id="PS00122">
    <property type="entry name" value="CARBOXYLESTERASE_B_1"/>
    <property type="match status" value="1"/>
</dbReference>
<dbReference type="AlphaFoldDB" id="A0AAJ0DPX3"/>
<dbReference type="InterPro" id="IPR029058">
    <property type="entry name" value="AB_hydrolase_fold"/>
</dbReference>
<protein>
    <recommendedName>
        <fullName evidence="3">Carboxylic ester hydrolase</fullName>
        <ecNumber evidence="3">3.1.1.-</ecNumber>
    </recommendedName>
</protein>
<proteinExistence type="inferred from homology"/>
<dbReference type="SUPFAM" id="SSF53474">
    <property type="entry name" value="alpha/beta-Hydrolases"/>
    <property type="match status" value="1"/>
</dbReference>
<keyword evidence="6" id="KW-1185">Reference proteome</keyword>
<sequence length="556" mass="60726">MLPYLLLLVAGVRCVPLHHSINDKIVQLPTGRYRGIHNANWSTTTYYSVPYAFASRFDTPKPIEEKPGISTDVVIDASKHGAACTNFNLPPPYDKGFAALLGDQAIEPQSEDCLTLDIYVPDGDHDDLPIYFWTPGGGFLVGSSFTYDMNPLVASSVELGMPMIAVWINYRLGPLGFLNPSTLGWDSMNIGLLDQIEALRWVQRNIRAFGGSPGKVTISGESAGGESALPQFLWTNEDLFRSAWMMSIPSAGRPFLATEPSFNDDLVKSFAKACGCSGKTIESAVACLRTTDVGVLVNQSIAWEGSQTGFGGFVQGNLFQKIRRREFPEVPIMVSTTRDEGTVLALGFQPNSTEETKRSVANFATGAGLKPRKAQDFIQQLMKAYPNDPVLGSPFDGQYTNYGQGSQYKRAAAILTDGTFVEPWFEYLGLFSARTQTYGLLWSQPAPGTPESLGVNHGADVNFYFPLLAGKERDRNSDHGRQVVNVIHTALVNFVHYGDPNGCPAGLAAKDGYVWPEYSESGMITVVGGPDVATAEPPPHRPGFEVFHRFLRPGHF</sequence>
<evidence type="ECO:0000256" key="1">
    <source>
        <dbReference type="ARBA" id="ARBA00005964"/>
    </source>
</evidence>
<dbReference type="InterPro" id="IPR002018">
    <property type="entry name" value="CarbesteraseB"/>
</dbReference>
<comment type="caution">
    <text evidence="5">The sequence shown here is derived from an EMBL/GenBank/DDBJ whole genome shotgun (WGS) entry which is preliminary data.</text>
</comment>
<dbReference type="Gene3D" id="3.40.50.1820">
    <property type="entry name" value="alpha/beta hydrolase"/>
    <property type="match status" value="1"/>
</dbReference>
<evidence type="ECO:0000256" key="3">
    <source>
        <dbReference type="RuleBase" id="RU361235"/>
    </source>
</evidence>
<dbReference type="Proteomes" id="UP001271007">
    <property type="component" value="Unassembled WGS sequence"/>
</dbReference>
<name>A0AAJ0DPX3_9PEZI</name>